<evidence type="ECO:0000313" key="2">
    <source>
        <dbReference type="Proteomes" id="UP000051952"/>
    </source>
</evidence>
<dbReference type="EMBL" id="CYKH01001069">
    <property type="protein sequence ID" value="CUG81746.1"/>
    <property type="molecule type" value="Genomic_DNA"/>
</dbReference>
<dbReference type="AlphaFoldDB" id="A0A0S4J8D6"/>
<organism evidence="1 2">
    <name type="scientific">Bodo saltans</name>
    <name type="common">Flagellated protozoan</name>
    <dbReference type="NCBI Taxonomy" id="75058"/>
    <lineage>
        <taxon>Eukaryota</taxon>
        <taxon>Discoba</taxon>
        <taxon>Euglenozoa</taxon>
        <taxon>Kinetoplastea</taxon>
        <taxon>Metakinetoplastina</taxon>
        <taxon>Eubodonida</taxon>
        <taxon>Bodonidae</taxon>
        <taxon>Bodo</taxon>
    </lineage>
</organism>
<reference evidence="2" key="1">
    <citation type="submission" date="2015-09" db="EMBL/GenBank/DDBJ databases">
        <authorList>
            <consortium name="Pathogen Informatics"/>
        </authorList>
    </citation>
    <scope>NUCLEOTIDE SEQUENCE [LARGE SCALE GENOMIC DNA]</scope>
    <source>
        <strain evidence="2">Lake Konstanz</strain>
    </source>
</reference>
<evidence type="ECO:0008006" key="3">
    <source>
        <dbReference type="Google" id="ProtNLM"/>
    </source>
</evidence>
<sequence>MPTHRETTSAPIICHSVEEVEACAALHHAQLIIAEDDVGLISIVVDASKSGRWVCLLCSNVSNATLREVVYQVWLKSTWLHHPEFRAWFVDARFVPPPKEELLHGFGAPRLEELPPAHGVTDASLIAKMAEDDTDRLPYLLVRSAVYLQFCDNFDDEFRARELITAVADLELYRTEDARKFVHRLTTQDLVDLFRLAKREDVMIALAERGNDDERDREYIIGARDRNGRSPLDIAIEKNFKKAAVLLRNLGCKSESFKFERLLDPNFQPMLRELIDPWKQFPFDPVQSLRKVAIGGQGSILRKLFDCRVDVNFGYEEYPVAEACESGCDDVAWIVLDRMGVTGVSPFQEARCASYHLVRTLMYCFEHPTTHKASKRKMIANSARSDDDVLSSLADPNVPSRSQTSFSNMEPLSATALWVLHRLADVCLLDGGRFPIPLASLCRAESNKDLMPKLLKLIDVDEEPNTEGLLEFFIFFDPTNELSRRLTKKAFTNVGEGDDVEVKVYNLVWQMIRQGEKALPMTHWGVELVCFRQYFPMTFRGHGGDTILMKCLERPPNIGAMESLLTTMSRSVKEKAMEQPDLNGNNALKKLVVTLSQDPDMYGDYMAAYGNAVRLLLDHGMKYKVSAPAFTADLFTLAARQELGDLCYELMPTRERTGSIVLACSMNTLALMWRRWRRLQQQPIQKRIFTSVFEEGETKWRINENLKDQSTGTEDLSYVTNVVDTGKYASAILTEAEKKPYERFTVDVPDPSAPPLTTLDVRVDKARVPHPTFGDNILTLLNLEILAHICSYVPVRSIRFLSRVSTSFLYASLFDNVWIDRQVSELFPNAKKTLRSLHQHTTQIQQDKDNVHMSPPALDFIYGAHPLESSRSIFMMHTTEHWQQQQGQ</sequence>
<protein>
    <recommendedName>
        <fullName evidence="3">F-box domain-containing protein</fullName>
    </recommendedName>
</protein>
<gene>
    <name evidence="1" type="ORF">BSAL_86820</name>
</gene>
<evidence type="ECO:0000313" key="1">
    <source>
        <dbReference type="EMBL" id="CUG81746.1"/>
    </source>
</evidence>
<proteinExistence type="predicted"/>
<dbReference type="InterPro" id="IPR036047">
    <property type="entry name" value="F-box-like_dom_sf"/>
</dbReference>
<accession>A0A0S4J8D6</accession>
<dbReference type="SUPFAM" id="SSF81383">
    <property type="entry name" value="F-box domain"/>
    <property type="match status" value="1"/>
</dbReference>
<name>A0A0S4J8D6_BODSA</name>
<dbReference type="VEuPathDB" id="TriTrypDB:BSAL_86820"/>
<dbReference type="Proteomes" id="UP000051952">
    <property type="component" value="Unassembled WGS sequence"/>
</dbReference>
<keyword evidence="2" id="KW-1185">Reference proteome</keyword>